<proteinExistence type="inferred from homology"/>
<comment type="subcellular location">
    <subcellularLocation>
        <location evidence="1 8">Cell membrane</location>
        <topology evidence="1 8">Multi-pass membrane protein</topology>
    </subcellularLocation>
</comment>
<keyword evidence="7 8" id="KW-0472">Membrane</keyword>
<dbReference type="OrthoDB" id="7843147at2"/>
<accession>A0A2C8FD44</accession>
<keyword evidence="5 8" id="KW-0812">Transmembrane</keyword>
<evidence type="ECO:0000256" key="2">
    <source>
        <dbReference type="ARBA" id="ARBA00009142"/>
    </source>
</evidence>
<dbReference type="PANTHER" id="PTHR30269:SF37">
    <property type="entry name" value="MEMBRANE TRANSPORTER PROTEIN"/>
    <property type="match status" value="1"/>
</dbReference>
<gene>
    <name evidence="9" type="ORF">DPRO_3544</name>
</gene>
<evidence type="ECO:0000256" key="8">
    <source>
        <dbReference type="RuleBase" id="RU363041"/>
    </source>
</evidence>
<sequence>MLDLIIFSLAWFVAGAINNLAGFGAAMVAMPILTIVLPMETAVVSAMPIIVMLNVQMAWAYRHNIPWSALRSVVIGGVVGVVAGLVIMETVPEGALKLTMGVFLVLYGMYSFFQSDHAGQMQKHSFWGAVAGFFSTLLGALFSFNGPPLAVYVTAGGWEQKKAKGLLGACFVLSGITILIGQVVSGAVTMETLRYSAIGVPAVLAGGGIGIFASRFVAQAVYRRIILMVIMTAGLSVIYSCL</sequence>
<feature type="transmembrane region" description="Helical" evidence="8">
    <location>
        <begin position="94"/>
        <end position="113"/>
    </location>
</feature>
<dbReference type="EMBL" id="LT907975">
    <property type="protein sequence ID" value="SOB60460.1"/>
    <property type="molecule type" value="Genomic_DNA"/>
</dbReference>
<name>A0A2C8FD44_9BACT</name>
<evidence type="ECO:0000313" key="9">
    <source>
        <dbReference type="EMBL" id="SOB60460.1"/>
    </source>
</evidence>
<dbReference type="Proteomes" id="UP000219215">
    <property type="component" value="Chromosome DPRO"/>
</dbReference>
<dbReference type="AlphaFoldDB" id="A0A2C8FD44"/>
<keyword evidence="4 8" id="KW-1003">Cell membrane</keyword>
<protein>
    <recommendedName>
        <fullName evidence="8">Probable membrane transporter protein</fullName>
    </recommendedName>
</protein>
<dbReference type="InterPro" id="IPR052017">
    <property type="entry name" value="TSUP"/>
</dbReference>
<feature type="transmembrane region" description="Helical" evidence="8">
    <location>
        <begin position="221"/>
        <end position="241"/>
    </location>
</feature>
<keyword evidence="3" id="KW-0813">Transport</keyword>
<organism evidence="9 10">
    <name type="scientific">Pseudodesulfovibrio profundus</name>
    <dbReference type="NCBI Taxonomy" id="57320"/>
    <lineage>
        <taxon>Bacteria</taxon>
        <taxon>Pseudomonadati</taxon>
        <taxon>Thermodesulfobacteriota</taxon>
        <taxon>Desulfovibrionia</taxon>
        <taxon>Desulfovibrionales</taxon>
        <taxon>Desulfovibrionaceae</taxon>
    </lineage>
</organism>
<keyword evidence="10" id="KW-1185">Reference proteome</keyword>
<feature type="transmembrane region" description="Helical" evidence="8">
    <location>
        <begin position="195"/>
        <end position="215"/>
    </location>
</feature>
<comment type="similarity">
    <text evidence="2 8">Belongs to the 4-toluene sulfonate uptake permease (TSUP) (TC 2.A.102) family.</text>
</comment>
<dbReference type="PANTHER" id="PTHR30269">
    <property type="entry name" value="TRANSMEMBRANE PROTEIN YFCA"/>
    <property type="match status" value="1"/>
</dbReference>
<evidence type="ECO:0000256" key="5">
    <source>
        <dbReference type="ARBA" id="ARBA00022692"/>
    </source>
</evidence>
<feature type="transmembrane region" description="Helical" evidence="8">
    <location>
        <begin position="67"/>
        <end position="88"/>
    </location>
</feature>
<evidence type="ECO:0000256" key="7">
    <source>
        <dbReference type="ARBA" id="ARBA00023136"/>
    </source>
</evidence>
<keyword evidence="6 8" id="KW-1133">Transmembrane helix</keyword>
<evidence type="ECO:0000256" key="4">
    <source>
        <dbReference type="ARBA" id="ARBA00022475"/>
    </source>
</evidence>
<dbReference type="RefSeq" id="WP_097013182.1">
    <property type="nucleotide sequence ID" value="NZ_LT907975.1"/>
</dbReference>
<dbReference type="InterPro" id="IPR002781">
    <property type="entry name" value="TM_pro_TauE-like"/>
</dbReference>
<feature type="transmembrane region" description="Helical" evidence="8">
    <location>
        <begin position="32"/>
        <end position="55"/>
    </location>
</feature>
<evidence type="ECO:0000256" key="6">
    <source>
        <dbReference type="ARBA" id="ARBA00022989"/>
    </source>
</evidence>
<feature type="transmembrane region" description="Helical" evidence="8">
    <location>
        <begin position="165"/>
        <end position="188"/>
    </location>
</feature>
<dbReference type="GO" id="GO:0005886">
    <property type="term" value="C:plasma membrane"/>
    <property type="evidence" value="ECO:0007669"/>
    <property type="project" value="UniProtKB-SubCell"/>
</dbReference>
<evidence type="ECO:0000256" key="3">
    <source>
        <dbReference type="ARBA" id="ARBA00022448"/>
    </source>
</evidence>
<evidence type="ECO:0000256" key="1">
    <source>
        <dbReference type="ARBA" id="ARBA00004651"/>
    </source>
</evidence>
<evidence type="ECO:0000313" key="10">
    <source>
        <dbReference type="Proteomes" id="UP000219215"/>
    </source>
</evidence>
<dbReference type="KEGG" id="pprf:DPRO_3544"/>
<feature type="transmembrane region" description="Helical" evidence="8">
    <location>
        <begin position="125"/>
        <end position="145"/>
    </location>
</feature>
<dbReference type="Pfam" id="PF01925">
    <property type="entry name" value="TauE"/>
    <property type="match status" value="1"/>
</dbReference>
<reference evidence="10" key="1">
    <citation type="submission" date="2017-09" db="EMBL/GenBank/DDBJ databases">
        <authorList>
            <person name="Regsiter A."/>
            <person name="William W."/>
        </authorList>
    </citation>
    <scope>NUCLEOTIDE SEQUENCE [LARGE SCALE GENOMIC DNA]</scope>
    <source>
        <strain evidence="10">500-1</strain>
    </source>
</reference>